<reference evidence="1 2" key="1">
    <citation type="journal article" date="2015" name="Genome Announc.">
        <title>Bifidobacterium pseudolongum Strain PV8-2, Isolated from a Stool Sample of an Anemic Kenyan Infant.</title>
        <authorList>
            <person name="Vazquez-Gutierrez P."/>
            <person name="Lacroix C."/>
            <person name="Chassard C."/>
            <person name="Klumpp J."/>
            <person name="Stevens M.J."/>
            <person name="Jans C."/>
        </authorList>
    </citation>
    <scope>NUCLEOTIDE SEQUENCE [LARGE SCALE GENOMIC DNA]</scope>
    <source>
        <strain evidence="1 2">PV8-2</strain>
    </source>
</reference>
<dbReference type="RefSeq" id="WP_039171282.1">
    <property type="nucleotide sequence ID" value="NZ_CP007457.1"/>
</dbReference>
<evidence type="ECO:0008006" key="3">
    <source>
        <dbReference type="Google" id="ProtNLM"/>
    </source>
</evidence>
<evidence type="ECO:0000313" key="1">
    <source>
        <dbReference type="EMBL" id="AIZ17010.1"/>
    </source>
</evidence>
<organism evidence="1 2">
    <name type="scientific">Bifidobacterium pseudolongum PV8-2</name>
    <dbReference type="NCBI Taxonomy" id="1447715"/>
    <lineage>
        <taxon>Bacteria</taxon>
        <taxon>Bacillati</taxon>
        <taxon>Actinomycetota</taxon>
        <taxon>Actinomycetes</taxon>
        <taxon>Bifidobacteriales</taxon>
        <taxon>Bifidobacteriaceae</taxon>
        <taxon>Bifidobacterium</taxon>
    </lineage>
</organism>
<dbReference type="KEGG" id="bpsp:AH67_02240"/>
<proteinExistence type="predicted"/>
<evidence type="ECO:0000313" key="2">
    <source>
        <dbReference type="Proteomes" id="UP000030636"/>
    </source>
</evidence>
<dbReference type="Proteomes" id="UP000030636">
    <property type="component" value="Chromosome"/>
</dbReference>
<gene>
    <name evidence="1" type="ORF">AH67_02240</name>
</gene>
<dbReference type="EMBL" id="CP007457">
    <property type="protein sequence ID" value="AIZ17010.1"/>
    <property type="molecule type" value="Genomic_DNA"/>
</dbReference>
<dbReference type="HOGENOM" id="CLU_2876825_0_0_11"/>
<dbReference type="AlphaFoldDB" id="A0A0A7ICS7"/>
<name>A0A0A7ICS7_9BIFI</name>
<sequence length="63" mass="7251">MNAVHTDNRKLIPLREATHMLGLKDPRTTKKLVREGRLVARRLGDRIMIEVKSIQRLCDGEEA</sequence>
<protein>
    <recommendedName>
        <fullName evidence="3">Helix-turn-helix domain-containing protein</fullName>
    </recommendedName>
</protein>
<accession>A0A0A7ICS7</accession>
<dbReference type="STRING" id="1447715.AH67_02240"/>
<keyword evidence="2" id="KW-1185">Reference proteome</keyword>